<dbReference type="EMBL" id="KL142394">
    <property type="protein sequence ID" value="KDR71017.1"/>
    <property type="molecule type" value="Genomic_DNA"/>
</dbReference>
<reference evidence="2" key="1">
    <citation type="journal article" date="2014" name="Proc. Natl. Acad. Sci. U.S.A.">
        <title>Extensive sampling of basidiomycete genomes demonstrates inadequacy of the white-rot/brown-rot paradigm for wood decay fungi.</title>
        <authorList>
            <person name="Riley R."/>
            <person name="Salamov A.A."/>
            <person name="Brown D.W."/>
            <person name="Nagy L.G."/>
            <person name="Floudas D."/>
            <person name="Held B.W."/>
            <person name="Levasseur A."/>
            <person name="Lombard V."/>
            <person name="Morin E."/>
            <person name="Otillar R."/>
            <person name="Lindquist E.A."/>
            <person name="Sun H."/>
            <person name="LaButti K.M."/>
            <person name="Schmutz J."/>
            <person name="Jabbour D."/>
            <person name="Luo H."/>
            <person name="Baker S.E."/>
            <person name="Pisabarro A.G."/>
            <person name="Walton J.D."/>
            <person name="Blanchette R.A."/>
            <person name="Henrissat B."/>
            <person name="Martin F."/>
            <person name="Cullen D."/>
            <person name="Hibbett D.S."/>
            <person name="Grigoriev I.V."/>
        </authorList>
    </citation>
    <scope>NUCLEOTIDE SEQUENCE [LARGE SCALE GENOMIC DNA]</scope>
    <source>
        <strain evidence="2">CBS 339.88</strain>
    </source>
</reference>
<organism evidence="1 2">
    <name type="scientific">Galerina marginata (strain CBS 339.88)</name>
    <dbReference type="NCBI Taxonomy" id="685588"/>
    <lineage>
        <taxon>Eukaryota</taxon>
        <taxon>Fungi</taxon>
        <taxon>Dikarya</taxon>
        <taxon>Basidiomycota</taxon>
        <taxon>Agaricomycotina</taxon>
        <taxon>Agaricomycetes</taxon>
        <taxon>Agaricomycetidae</taxon>
        <taxon>Agaricales</taxon>
        <taxon>Agaricineae</taxon>
        <taxon>Strophariaceae</taxon>
        <taxon>Galerina</taxon>
    </lineage>
</organism>
<keyword evidence="2" id="KW-1185">Reference proteome</keyword>
<dbReference type="AlphaFoldDB" id="A0A067SLY1"/>
<evidence type="ECO:0000313" key="1">
    <source>
        <dbReference type="EMBL" id="KDR71017.1"/>
    </source>
</evidence>
<dbReference type="OrthoDB" id="3259198at2759"/>
<accession>A0A067SLY1</accession>
<evidence type="ECO:0000313" key="2">
    <source>
        <dbReference type="Proteomes" id="UP000027222"/>
    </source>
</evidence>
<gene>
    <name evidence="1" type="ORF">GALMADRAFT_144102</name>
</gene>
<dbReference type="Proteomes" id="UP000027222">
    <property type="component" value="Unassembled WGS sequence"/>
</dbReference>
<protein>
    <submittedName>
        <fullName evidence="1">Uncharacterized protein</fullName>
    </submittedName>
</protein>
<name>A0A067SLY1_GALM3</name>
<sequence>MSSILLQRRNNGHSGEKMVAAAWSTQEIHDIQDWIIAVMMDNASKNDALVEALKARFCDAGIKFRPSAARKQCIPCTIDLAAIRTYFASFSTEQQVNAAQFIVNLTYQDDVDRDLDWECDPDATQIKLLMMLDEGFGTQAANRVKVASRSEGSSPL</sequence>
<dbReference type="HOGENOM" id="CLU_1686712_0_0_1"/>
<proteinExistence type="predicted"/>